<comment type="caution">
    <text evidence="2">The sequence shown here is derived from an EMBL/GenBank/DDBJ whole genome shotgun (WGS) entry which is preliminary data.</text>
</comment>
<dbReference type="EMBL" id="BAFE01000029">
    <property type="protein sequence ID" value="GAB47898.1"/>
    <property type="molecule type" value="Genomic_DNA"/>
</dbReference>
<dbReference type="STRING" id="1089455.MOPEL_031_00010"/>
<dbReference type="InterPro" id="IPR016167">
    <property type="entry name" value="FAD-bd_PCMH_sub1"/>
</dbReference>
<name>H5UQ90_9MICO</name>
<dbReference type="InterPro" id="IPR036318">
    <property type="entry name" value="FAD-bd_PCMH-like_sf"/>
</dbReference>
<evidence type="ECO:0000313" key="2">
    <source>
        <dbReference type="EMBL" id="GAB47898.1"/>
    </source>
</evidence>
<dbReference type="SUPFAM" id="SSF56176">
    <property type="entry name" value="FAD-binding/transporter-associated domain-like"/>
    <property type="match status" value="1"/>
</dbReference>
<dbReference type="Proteomes" id="UP000004367">
    <property type="component" value="Unassembled WGS sequence"/>
</dbReference>
<evidence type="ECO:0000256" key="1">
    <source>
        <dbReference type="ARBA" id="ARBA00023002"/>
    </source>
</evidence>
<evidence type="ECO:0000313" key="3">
    <source>
        <dbReference type="Proteomes" id="UP000004367"/>
    </source>
</evidence>
<keyword evidence="3" id="KW-1185">Reference proteome</keyword>
<dbReference type="Gene3D" id="3.30.43.10">
    <property type="entry name" value="Uridine Diphospho-n-acetylenolpyruvylglucosamine Reductase, domain 2"/>
    <property type="match status" value="1"/>
</dbReference>
<reference evidence="2 3" key="1">
    <citation type="submission" date="2012-02" db="EMBL/GenBank/DDBJ databases">
        <title>Whole genome shotgun sequence of Mobilicoccus pelagius NBRC 104925.</title>
        <authorList>
            <person name="Yoshida Y."/>
            <person name="Hosoyama A."/>
            <person name="Tsuchikane K."/>
            <person name="Katsumata H."/>
            <person name="Yamazaki S."/>
            <person name="Fujita N."/>
        </authorList>
    </citation>
    <scope>NUCLEOTIDE SEQUENCE [LARGE SCALE GENOMIC DNA]</scope>
    <source>
        <strain evidence="2 3">NBRC 104925</strain>
    </source>
</reference>
<keyword evidence="1" id="KW-0560">Oxidoreductase</keyword>
<protein>
    <submittedName>
        <fullName evidence="2">UDP-N-acetylenolpyruvoylglucosamine reductase</fullName>
    </submittedName>
</protein>
<dbReference type="GO" id="GO:0050660">
    <property type="term" value="F:flavin adenine dinucleotide binding"/>
    <property type="evidence" value="ECO:0007669"/>
    <property type="project" value="InterPro"/>
</dbReference>
<dbReference type="eggNOG" id="COG0812">
    <property type="taxonomic scope" value="Bacteria"/>
</dbReference>
<proteinExistence type="predicted"/>
<gene>
    <name evidence="2" type="primary">murB</name>
    <name evidence="2" type="ORF">MOPEL_031_00010</name>
</gene>
<accession>H5UQ90</accession>
<sequence length="72" mass="7156">MSDGASGEAPSPLLSAHTTMRVGGPASRFVVADTVDELVDAVRLVDDAGEPLGVFSGGSNLVVADEGVDATV</sequence>
<dbReference type="AlphaFoldDB" id="H5UQ90"/>
<feature type="non-terminal residue" evidence="2">
    <location>
        <position position="72"/>
    </location>
</feature>
<organism evidence="2 3">
    <name type="scientific">Mobilicoccus pelagius NBRC 104925</name>
    <dbReference type="NCBI Taxonomy" id="1089455"/>
    <lineage>
        <taxon>Bacteria</taxon>
        <taxon>Bacillati</taxon>
        <taxon>Actinomycetota</taxon>
        <taxon>Actinomycetes</taxon>
        <taxon>Micrococcales</taxon>
        <taxon>Dermatophilaceae</taxon>
        <taxon>Mobilicoccus</taxon>
    </lineage>
</organism>
<dbReference type="GO" id="GO:0016491">
    <property type="term" value="F:oxidoreductase activity"/>
    <property type="evidence" value="ECO:0007669"/>
    <property type="project" value="UniProtKB-KW"/>
</dbReference>